<dbReference type="EMBL" id="KB310063">
    <property type="protein sequence ID" value="ELT92625.1"/>
    <property type="molecule type" value="Genomic_DNA"/>
</dbReference>
<dbReference type="STRING" id="283909.R7TNH4"/>
<dbReference type="CDD" id="cd00057">
    <property type="entry name" value="FA58C"/>
    <property type="match status" value="1"/>
</dbReference>
<dbReference type="InterPro" id="IPR008979">
    <property type="entry name" value="Galactose-bd-like_sf"/>
</dbReference>
<accession>R7TNH4</accession>
<dbReference type="Proteomes" id="UP000014760">
    <property type="component" value="Unassembled WGS sequence"/>
</dbReference>
<dbReference type="SMART" id="SM00231">
    <property type="entry name" value="FA58C"/>
    <property type="match status" value="1"/>
</dbReference>
<reference evidence="2 4" key="2">
    <citation type="journal article" date="2013" name="Nature">
        <title>Insights into bilaterian evolution from three spiralian genomes.</title>
        <authorList>
            <person name="Simakov O."/>
            <person name="Marletaz F."/>
            <person name="Cho S.J."/>
            <person name="Edsinger-Gonzales E."/>
            <person name="Havlak P."/>
            <person name="Hellsten U."/>
            <person name="Kuo D.H."/>
            <person name="Larsson T."/>
            <person name="Lv J."/>
            <person name="Arendt D."/>
            <person name="Savage R."/>
            <person name="Osoegawa K."/>
            <person name="de Jong P."/>
            <person name="Grimwood J."/>
            <person name="Chapman J.A."/>
            <person name="Shapiro H."/>
            <person name="Aerts A."/>
            <person name="Otillar R.P."/>
            <person name="Terry A.Y."/>
            <person name="Boore J.L."/>
            <person name="Grigoriev I.V."/>
            <person name="Lindberg D.R."/>
            <person name="Seaver E.C."/>
            <person name="Weisblat D.A."/>
            <person name="Putnam N.H."/>
            <person name="Rokhsar D.S."/>
        </authorList>
    </citation>
    <scope>NUCLEOTIDE SEQUENCE</scope>
    <source>
        <strain evidence="2 4">I ESC-2004</strain>
    </source>
</reference>
<dbReference type="EnsemblMetazoa" id="CapteT129920">
    <property type="protein sequence ID" value="CapteP129920"/>
    <property type="gene ID" value="CapteG129920"/>
</dbReference>
<name>R7TNH4_CAPTE</name>
<dbReference type="EMBL" id="AMQN01013244">
    <property type="status" value="NOT_ANNOTATED_CDS"/>
    <property type="molecule type" value="Genomic_DNA"/>
</dbReference>
<evidence type="ECO:0000313" key="2">
    <source>
        <dbReference type="EMBL" id="ELT92625.1"/>
    </source>
</evidence>
<evidence type="ECO:0000313" key="3">
    <source>
        <dbReference type="EnsemblMetazoa" id="CapteP129920"/>
    </source>
</evidence>
<dbReference type="Pfam" id="PF00754">
    <property type="entry name" value="F5_F8_type_C"/>
    <property type="match status" value="1"/>
</dbReference>
<dbReference type="OrthoDB" id="5985199at2759"/>
<proteinExistence type="predicted"/>
<dbReference type="PANTHER" id="PTHR24543">
    <property type="entry name" value="MULTICOPPER OXIDASE-RELATED"/>
    <property type="match status" value="1"/>
</dbReference>
<dbReference type="AlphaFoldDB" id="R7TNH4"/>
<dbReference type="Gene3D" id="2.60.120.260">
    <property type="entry name" value="Galactose-binding domain-like"/>
    <property type="match status" value="1"/>
</dbReference>
<organism evidence="2">
    <name type="scientific">Capitella teleta</name>
    <name type="common">Polychaete worm</name>
    <dbReference type="NCBI Taxonomy" id="283909"/>
    <lineage>
        <taxon>Eukaryota</taxon>
        <taxon>Metazoa</taxon>
        <taxon>Spiralia</taxon>
        <taxon>Lophotrochozoa</taxon>
        <taxon>Annelida</taxon>
        <taxon>Polychaeta</taxon>
        <taxon>Sedentaria</taxon>
        <taxon>Scolecida</taxon>
        <taxon>Capitellidae</taxon>
        <taxon>Capitella</taxon>
    </lineage>
</organism>
<evidence type="ECO:0000313" key="4">
    <source>
        <dbReference type="Proteomes" id="UP000014760"/>
    </source>
</evidence>
<sequence>MLGFLLITGDKLGWVPHNSDQNAWLQVDLLVTRQLLAIETLGRGSGDIQYVRTYKVSFSQDSQQWTWYGHNGNTKVFVGNYNNHNSVRNNFDPVIETRFLRLYPLECYAYRTLRWELYACIKCEFVIVTGVWISRVYM</sequence>
<dbReference type="OMA" id="NIWSEAF"/>
<dbReference type="HOGENOM" id="CLU_030066_5_1_1"/>
<feature type="domain" description="F5/8 type C" evidence="1">
    <location>
        <begin position="1"/>
        <end position="120"/>
    </location>
</feature>
<keyword evidence="4" id="KW-1185">Reference proteome</keyword>
<dbReference type="InterPro" id="IPR000421">
    <property type="entry name" value="FA58C"/>
</dbReference>
<evidence type="ECO:0000259" key="1">
    <source>
        <dbReference type="PROSITE" id="PS50022"/>
    </source>
</evidence>
<protein>
    <recommendedName>
        <fullName evidence="1">F5/8 type C domain-containing protein</fullName>
    </recommendedName>
</protein>
<dbReference type="SUPFAM" id="SSF49785">
    <property type="entry name" value="Galactose-binding domain-like"/>
    <property type="match status" value="1"/>
</dbReference>
<reference evidence="4" key="1">
    <citation type="submission" date="2012-12" db="EMBL/GenBank/DDBJ databases">
        <authorList>
            <person name="Hellsten U."/>
            <person name="Grimwood J."/>
            <person name="Chapman J.A."/>
            <person name="Shapiro H."/>
            <person name="Aerts A."/>
            <person name="Otillar R.P."/>
            <person name="Terry A.Y."/>
            <person name="Boore J.L."/>
            <person name="Simakov O."/>
            <person name="Marletaz F."/>
            <person name="Cho S.-J."/>
            <person name="Edsinger-Gonzales E."/>
            <person name="Havlak P."/>
            <person name="Kuo D.-H."/>
            <person name="Larsson T."/>
            <person name="Lv J."/>
            <person name="Arendt D."/>
            <person name="Savage R."/>
            <person name="Osoegawa K."/>
            <person name="de Jong P."/>
            <person name="Lindberg D.R."/>
            <person name="Seaver E.C."/>
            <person name="Weisblat D.A."/>
            <person name="Putnam N.H."/>
            <person name="Grigoriev I.V."/>
            <person name="Rokhsar D.S."/>
        </authorList>
    </citation>
    <scope>NUCLEOTIDE SEQUENCE</scope>
    <source>
        <strain evidence="4">I ESC-2004</strain>
    </source>
</reference>
<reference evidence="3" key="3">
    <citation type="submission" date="2015-06" db="UniProtKB">
        <authorList>
            <consortium name="EnsemblMetazoa"/>
        </authorList>
    </citation>
    <scope>IDENTIFICATION</scope>
</reference>
<dbReference type="PROSITE" id="PS50022">
    <property type="entry name" value="FA58C_3"/>
    <property type="match status" value="1"/>
</dbReference>
<gene>
    <name evidence="2" type="ORF">CAPTEDRAFT_129920</name>
</gene>